<proteinExistence type="predicted"/>
<evidence type="ECO:0000313" key="3">
    <source>
        <dbReference type="WBParaSite" id="GPLIN_001386300"/>
    </source>
</evidence>
<sequence>MSDGQSINGPSGPISGQGNQGVPGPSQEFKGQFKKIVGLCLAKQIKAFKCLCLTKEIKDLAKKINGLADKEFKDLAKEINGLDKEIKGLWPHKKIEDLLKEIRGLCLAKKIKDLAKEIKGLLDKVLLTLAKEIRVI</sequence>
<dbReference type="WBParaSite" id="GPLIN_001386300">
    <property type="protein sequence ID" value="GPLIN_001386300"/>
    <property type="gene ID" value="GPLIN_001386300"/>
</dbReference>
<protein>
    <submittedName>
        <fullName evidence="3">DUF148 domain-containing protein</fullName>
    </submittedName>
</protein>
<reference evidence="3" key="3">
    <citation type="submission" date="2016-06" db="UniProtKB">
        <authorList>
            <consortium name="WormBaseParasite"/>
        </authorList>
    </citation>
    <scope>IDENTIFICATION</scope>
</reference>
<reference evidence="2" key="1">
    <citation type="submission" date="2013-12" db="EMBL/GenBank/DDBJ databases">
        <authorList>
            <person name="Aslett M."/>
        </authorList>
    </citation>
    <scope>NUCLEOTIDE SEQUENCE [LARGE SCALE GENOMIC DNA]</scope>
    <source>
        <strain evidence="2">Lindley</strain>
    </source>
</reference>
<dbReference type="Proteomes" id="UP000050741">
    <property type="component" value="Unassembled WGS sequence"/>
</dbReference>
<evidence type="ECO:0000256" key="1">
    <source>
        <dbReference type="SAM" id="MobiDB-lite"/>
    </source>
</evidence>
<organism evidence="2 3">
    <name type="scientific">Globodera pallida</name>
    <name type="common">Potato cyst nematode worm</name>
    <name type="synonym">Heterodera pallida</name>
    <dbReference type="NCBI Taxonomy" id="36090"/>
    <lineage>
        <taxon>Eukaryota</taxon>
        <taxon>Metazoa</taxon>
        <taxon>Ecdysozoa</taxon>
        <taxon>Nematoda</taxon>
        <taxon>Chromadorea</taxon>
        <taxon>Rhabditida</taxon>
        <taxon>Tylenchina</taxon>
        <taxon>Tylenchomorpha</taxon>
        <taxon>Tylenchoidea</taxon>
        <taxon>Heteroderidae</taxon>
        <taxon>Heteroderinae</taxon>
        <taxon>Globodera</taxon>
    </lineage>
</organism>
<feature type="region of interest" description="Disordered" evidence="1">
    <location>
        <begin position="1"/>
        <end position="27"/>
    </location>
</feature>
<accession>A0A183CLV7</accession>
<evidence type="ECO:0000313" key="2">
    <source>
        <dbReference type="Proteomes" id="UP000050741"/>
    </source>
</evidence>
<feature type="compositionally biased region" description="Polar residues" evidence="1">
    <location>
        <begin position="1"/>
        <end position="17"/>
    </location>
</feature>
<dbReference type="AlphaFoldDB" id="A0A183CLV7"/>
<name>A0A183CLV7_GLOPA</name>
<keyword evidence="2" id="KW-1185">Reference proteome</keyword>
<reference evidence="2" key="2">
    <citation type="submission" date="2014-05" db="EMBL/GenBank/DDBJ databases">
        <title>The genome and life-stage specific transcriptomes of Globodera pallida elucidate key aspects of plant parasitism by a cyst nematode.</title>
        <authorList>
            <person name="Cotton J.A."/>
            <person name="Lilley C.J."/>
            <person name="Jones L.M."/>
            <person name="Kikuchi T."/>
            <person name="Reid A.J."/>
            <person name="Thorpe P."/>
            <person name="Tsai I.J."/>
            <person name="Beasley H."/>
            <person name="Blok V."/>
            <person name="Cock P.J.A."/>
            <person name="Van den Akker S.E."/>
            <person name="Holroyd N."/>
            <person name="Hunt M."/>
            <person name="Mantelin S."/>
            <person name="Naghra H."/>
            <person name="Pain A."/>
            <person name="Palomares-Rius J.E."/>
            <person name="Zarowiecki M."/>
            <person name="Berriman M."/>
            <person name="Jones J.T."/>
            <person name="Urwin P.E."/>
        </authorList>
    </citation>
    <scope>NUCLEOTIDE SEQUENCE [LARGE SCALE GENOMIC DNA]</scope>
    <source>
        <strain evidence="2">Lindley</strain>
    </source>
</reference>